<dbReference type="InterPro" id="IPR036097">
    <property type="entry name" value="HisK_dim/P_sf"/>
</dbReference>
<name>A0ABQ2XXT0_9BURK</name>
<dbReference type="PRINTS" id="PR00344">
    <property type="entry name" value="BCTRLSENSOR"/>
</dbReference>
<keyword evidence="10" id="KW-1133">Transmembrane helix</keyword>
<dbReference type="CDD" id="cd00075">
    <property type="entry name" value="HATPase"/>
    <property type="match status" value="1"/>
</dbReference>
<dbReference type="CDD" id="cd00082">
    <property type="entry name" value="HisKA"/>
    <property type="match status" value="1"/>
</dbReference>
<dbReference type="SUPFAM" id="SSF55874">
    <property type="entry name" value="ATPase domain of HSP90 chaperone/DNA topoisomerase II/histidine kinase"/>
    <property type="match status" value="1"/>
</dbReference>
<keyword evidence="9" id="KW-0902">Two-component regulatory system</keyword>
<dbReference type="InterPro" id="IPR050351">
    <property type="entry name" value="BphY/WalK/GraS-like"/>
</dbReference>
<evidence type="ECO:0000256" key="9">
    <source>
        <dbReference type="ARBA" id="ARBA00023012"/>
    </source>
</evidence>
<evidence type="ECO:0000256" key="6">
    <source>
        <dbReference type="ARBA" id="ARBA00022741"/>
    </source>
</evidence>
<accession>A0ABQ2XXT0</accession>
<feature type="domain" description="HAMP" evidence="12">
    <location>
        <begin position="183"/>
        <end position="235"/>
    </location>
</feature>
<evidence type="ECO:0000256" key="8">
    <source>
        <dbReference type="ARBA" id="ARBA00022840"/>
    </source>
</evidence>
<keyword evidence="10" id="KW-0472">Membrane</keyword>
<dbReference type="SMART" id="SM00387">
    <property type="entry name" value="HATPase_c"/>
    <property type="match status" value="1"/>
</dbReference>
<evidence type="ECO:0000256" key="3">
    <source>
        <dbReference type="ARBA" id="ARBA00012438"/>
    </source>
</evidence>
<dbReference type="Gene3D" id="6.10.340.10">
    <property type="match status" value="1"/>
</dbReference>
<comment type="caution">
    <text evidence="13">The sequence shown here is derived from an EMBL/GenBank/DDBJ whole genome shotgun (WGS) entry which is preliminary data.</text>
</comment>
<dbReference type="Pfam" id="PF00672">
    <property type="entry name" value="HAMP"/>
    <property type="match status" value="1"/>
</dbReference>
<feature type="transmembrane region" description="Helical" evidence="10">
    <location>
        <begin position="159"/>
        <end position="181"/>
    </location>
</feature>
<keyword evidence="14" id="KW-1185">Reference proteome</keyword>
<dbReference type="EC" id="2.7.13.3" evidence="3"/>
<dbReference type="RefSeq" id="WP_189357003.1">
    <property type="nucleotide sequence ID" value="NZ_BMYU01000004.1"/>
</dbReference>
<feature type="domain" description="Histidine kinase" evidence="11">
    <location>
        <begin position="407"/>
        <end position="644"/>
    </location>
</feature>
<dbReference type="SMART" id="SM00388">
    <property type="entry name" value="HisKA"/>
    <property type="match status" value="1"/>
</dbReference>
<dbReference type="InterPro" id="IPR004358">
    <property type="entry name" value="Sig_transdc_His_kin-like_C"/>
</dbReference>
<dbReference type="CDD" id="cd06225">
    <property type="entry name" value="HAMP"/>
    <property type="match status" value="1"/>
</dbReference>
<proteinExistence type="predicted"/>
<dbReference type="PROSITE" id="PS50109">
    <property type="entry name" value="HIS_KIN"/>
    <property type="match status" value="1"/>
</dbReference>
<evidence type="ECO:0000256" key="2">
    <source>
        <dbReference type="ARBA" id="ARBA00004370"/>
    </source>
</evidence>
<keyword evidence="10" id="KW-0812">Transmembrane</keyword>
<evidence type="ECO:0000256" key="10">
    <source>
        <dbReference type="SAM" id="Phobius"/>
    </source>
</evidence>
<evidence type="ECO:0000313" key="13">
    <source>
        <dbReference type="EMBL" id="GGX41210.1"/>
    </source>
</evidence>
<keyword evidence="8" id="KW-0067">ATP-binding</keyword>
<keyword evidence="5" id="KW-0808">Transferase</keyword>
<evidence type="ECO:0000259" key="12">
    <source>
        <dbReference type="PROSITE" id="PS50885"/>
    </source>
</evidence>
<protein>
    <recommendedName>
        <fullName evidence="3">histidine kinase</fullName>
        <ecNumber evidence="3">2.7.13.3</ecNumber>
    </recommendedName>
</protein>
<dbReference type="PROSITE" id="PS50885">
    <property type="entry name" value="HAMP"/>
    <property type="match status" value="1"/>
</dbReference>
<keyword evidence="4" id="KW-0597">Phosphoprotein</keyword>
<evidence type="ECO:0000256" key="5">
    <source>
        <dbReference type="ARBA" id="ARBA00022679"/>
    </source>
</evidence>
<evidence type="ECO:0000259" key="11">
    <source>
        <dbReference type="PROSITE" id="PS50109"/>
    </source>
</evidence>
<dbReference type="SUPFAM" id="SSF47384">
    <property type="entry name" value="Homodimeric domain of signal transducing histidine kinase"/>
    <property type="match status" value="1"/>
</dbReference>
<dbReference type="InterPro" id="IPR003660">
    <property type="entry name" value="HAMP_dom"/>
</dbReference>
<organism evidence="13 14">
    <name type="scientific">Undibacterium squillarum</name>
    <dbReference type="NCBI Taxonomy" id="1131567"/>
    <lineage>
        <taxon>Bacteria</taxon>
        <taxon>Pseudomonadati</taxon>
        <taxon>Pseudomonadota</taxon>
        <taxon>Betaproteobacteria</taxon>
        <taxon>Burkholderiales</taxon>
        <taxon>Oxalobacteraceae</taxon>
        <taxon>Undibacterium</taxon>
    </lineage>
</organism>
<comment type="catalytic activity">
    <reaction evidence="1">
        <text>ATP + protein L-histidine = ADP + protein N-phospho-L-histidine.</text>
        <dbReference type="EC" id="2.7.13.3"/>
    </reaction>
</comment>
<sequence length="648" mass="71288">MMKHASLRHSLKGKLLLAGMLLQTVLLLLFYLVVTEVLRESAERALKTSAKTISQSVNLSVAPYAFERRFDVLSDFFSELISESEEGLRYIVIRDEKQQVLLSVGLRGQALPEPSADAGHAIAAGIYHVKQPVLLSGNQVGEVRFGIGTGDISAVLQKMLNIALAVSIAGLVLTAWVLMYFGQRLQARLDPVIQAMQDIVGGDYTRRIPEQGRDELAHLSHQFNHMVSAVETRDKKFAAVMNAAPIPMALFRRSSEGVLMRIDRNLAAIRCFGPLEDFKMTHRPYISMQEKQRLMQALALHDALPPQEIDMILADGTRHPFMLYAESFVVDGERYTTLVAMDICDLRETQNRLRELNTALEQRVEERTAELAEKNLTLATTLSTLQQTQEKLIQSEKLSGLGRMVAGVAHELNTPLGSALTVASTMLDKQQDFEQQVSTGLRRSALQQYLSDNRQAGELLLKNIERAASLVQSFKAIATEDSAAEPGLMMLDTLLQQVMRDTQPRWQSMGVILNIHITTGLQLTCAYQALYRVLMQLVDNALVHGLSGISAPELSVSANIEDSPQSAAAARVRIIIADNGHGIAAGDLGRIFDPFFTTRFGQGSNGLGLHMVYNLVSGVLGGEIHAESQPGQGTKMILSLPQHTDSEA</sequence>
<keyword evidence="6" id="KW-0547">Nucleotide-binding</keyword>
<evidence type="ECO:0000256" key="4">
    <source>
        <dbReference type="ARBA" id="ARBA00022553"/>
    </source>
</evidence>
<evidence type="ECO:0000313" key="14">
    <source>
        <dbReference type="Proteomes" id="UP000653343"/>
    </source>
</evidence>
<dbReference type="Proteomes" id="UP000653343">
    <property type="component" value="Unassembled WGS sequence"/>
</dbReference>
<comment type="subcellular location">
    <subcellularLocation>
        <location evidence="2">Membrane</location>
    </subcellularLocation>
</comment>
<dbReference type="InterPro" id="IPR036890">
    <property type="entry name" value="HATPase_C_sf"/>
</dbReference>
<keyword evidence="7" id="KW-0418">Kinase</keyword>
<dbReference type="InterPro" id="IPR003594">
    <property type="entry name" value="HATPase_dom"/>
</dbReference>
<dbReference type="EMBL" id="BMYU01000004">
    <property type="protein sequence ID" value="GGX41210.1"/>
    <property type="molecule type" value="Genomic_DNA"/>
</dbReference>
<dbReference type="PANTHER" id="PTHR42878">
    <property type="entry name" value="TWO-COMPONENT HISTIDINE KINASE"/>
    <property type="match status" value="1"/>
</dbReference>
<gene>
    <name evidence="13" type="ORF">GCM10010946_19600</name>
</gene>
<dbReference type="SUPFAM" id="SSF158472">
    <property type="entry name" value="HAMP domain-like"/>
    <property type="match status" value="1"/>
</dbReference>
<dbReference type="InterPro" id="IPR005467">
    <property type="entry name" value="His_kinase_dom"/>
</dbReference>
<dbReference type="PANTHER" id="PTHR42878:SF7">
    <property type="entry name" value="SENSOR HISTIDINE KINASE GLRK"/>
    <property type="match status" value="1"/>
</dbReference>
<dbReference type="Gene3D" id="3.30.565.10">
    <property type="entry name" value="Histidine kinase-like ATPase, C-terminal domain"/>
    <property type="match status" value="1"/>
</dbReference>
<reference evidence="14" key="1">
    <citation type="journal article" date="2019" name="Int. J. Syst. Evol. Microbiol.">
        <title>The Global Catalogue of Microorganisms (GCM) 10K type strain sequencing project: providing services to taxonomists for standard genome sequencing and annotation.</title>
        <authorList>
            <consortium name="The Broad Institute Genomics Platform"/>
            <consortium name="The Broad Institute Genome Sequencing Center for Infectious Disease"/>
            <person name="Wu L."/>
            <person name="Ma J."/>
        </authorList>
    </citation>
    <scope>NUCLEOTIDE SEQUENCE [LARGE SCALE GENOMIC DNA]</scope>
    <source>
        <strain evidence="14">KCTC 23917</strain>
    </source>
</reference>
<dbReference type="Pfam" id="PF02518">
    <property type="entry name" value="HATPase_c"/>
    <property type="match status" value="1"/>
</dbReference>
<dbReference type="Gene3D" id="1.10.287.130">
    <property type="match status" value="1"/>
</dbReference>
<dbReference type="InterPro" id="IPR003661">
    <property type="entry name" value="HisK_dim/P_dom"/>
</dbReference>
<evidence type="ECO:0000256" key="7">
    <source>
        <dbReference type="ARBA" id="ARBA00022777"/>
    </source>
</evidence>
<evidence type="ECO:0000256" key="1">
    <source>
        <dbReference type="ARBA" id="ARBA00000085"/>
    </source>
</evidence>
<dbReference type="SMART" id="SM00304">
    <property type="entry name" value="HAMP"/>
    <property type="match status" value="1"/>
</dbReference>